<keyword evidence="3" id="KW-1185">Reference proteome</keyword>
<comment type="caution">
    <text evidence="2">The sequence shown here is derived from an EMBL/GenBank/DDBJ whole genome shotgun (WGS) entry which is preliminary data.</text>
</comment>
<gene>
    <name evidence="2" type="ORF">OGAPHI_001323</name>
</gene>
<evidence type="ECO:0000256" key="1">
    <source>
        <dbReference type="SAM" id="MobiDB-lite"/>
    </source>
</evidence>
<dbReference type="Proteomes" id="UP000769157">
    <property type="component" value="Unassembled WGS sequence"/>
</dbReference>
<reference evidence="2" key="2">
    <citation type="submission" date="2021-01" db="EMBL/GenBank/DDBJ databases">
        <authorList>
            <person name="Schikora-Tamarit M.A."/>
        </authorList>
    </citation>
    <scope>NUCLEOTIDE SEQUENCE</scope>
    <source>
        <strain evidence="2">CBS6075</strain>
    </source>
</reference>
<dbReference type="EMBL" id="JAEUBE010000087">
    <property type="protein sequence ID" value="KAH3670807.1"/>
    <property type="molecule type" value="Genomic_DNA"/>
</dbReference>
<feature type="compositionally biased region" description="Polar residues" evidence="1">
    <location>
        <begin position="88"/>
        <end position="107"/>
    </location>
</feature>
<dbReference type="RefSeq" id="XP_046064232.1">
    <property type="nucleotide sequence ID" value="XM_046202072.1"/>
</dbReference>
<reference evidence="2" key="1">
    <citation type="journal article" date="2021" name="Open Biol.">
        <title>Shared evolutionary footprints suggest mitochondrial oxidative damage underlies multiple complex I losses in fungi.</title>
        <authorList>
            <person name="Schikora-Tamarit M.A."/>
            <person name="Marcet-Houben M."/>
            <person name="Nosek J."/>
            <person name="Gabaldon T."/>
        </authorList>
    </citation>
    <scope>NUCLEOTIDE SEQUENCE</scope>
    <source>
        <strain evidence="2">CBS6075</strain>
    </source>
</reference>
<proteinExistence type="predicted"/>
<feature type="region of interest" description="Disordered" evidence="1">
    <location>
        <begin position="74"/>
        <end position="107"/>
    </location>
</feature>
<accession>A0A9P8PFB1</accession>
<name>A0A9P8PFB1_9ASCO</name>
<evidence type="ECO:0000313" key="2">
    <source>
        <dbReference type="EMBL" id="KAH3670807.1"/>
    </source>
</evidence>
<dbReference type="AlphaFoldDB" id="A0A9P8PFB1"/>
<protein>
    <submittedName>
        <fullName evidence="2">Uncharacterized protein</fullName>
    </submittedName>
</protein>
<evidence type="ECO:0000313" key="3">
    <source>
        <dbReference type="Proteomes" id="UP000769157"/>
    </source>
</evidence>
<dbReference type="GeneID" id="70233291"/>
<sequence length="107" mass="11303">MFTVGPSTTLTPFNLASAARNFPIELTNSLSNIAPIPVPQGIHEAGIASNNLVPLIPFGPSDTLIEGTPKLSKGLVCQKSSPDRRETFSPNESLERTSSTSNILPSV</sequence>
<organism evidence="2 3">
    <name type="scientific">Ogataea philodendri</name>
    <dbReference type="NCBI Taxonomy" id="1378263"/>
    <lineage>
        <taxon>Eukaryota</taxon>
        <taxon>Fungi</taxon>
        <taxon>Dikarya</taxon>
        <taxon>Ascomycota</taxon>
        <taxon>Saccharomycotina</taxon>
        <taxon>Pichiomycetes</taxon>
        <taxon>Pichiales</taxon>
        <taxon>Pichiaceae</taxon>
        <taxon>Ogataea</taxon>
    </lineage>
</organism>